<keyword evidence="1" id="KW-1133">Transmembrane helix</keyword>
<keyword evidence="1" id="KW-0812">Transmembrane</keyword>
<name>A0A931MUB1_9BACI</name>
<dbReference type="RefSeq" id="WP_197315967.1">
    <property type="nucleotide sequence ID" value="NZ_JADZSC010000001.1"/>
</dbReference>
<sequence>MLLRIISGIVLGATFGYMAFMMFAGAGYASESLLVLSTLFGIISGLLICVIVEINNLTAELRKQQ</sequence>
<accession>A0A931MUB1</accession>
<keyword evidence="3" id="KW-1185">Reference proteome</keyword>
<proteinExistence type="predicted"/>
<protein>
    <submittedName>
        <fullName evidence="2">Uncharacterized protein</fullName>
    </submittedName>
</protein>
<organism evidence="2 3">
    <name type="scientific">Halobacillus yeomjeoni</name>
    <dbReference type="NCBI Taxonomy" id="311194"/>
    <lineage>
        <taxon>Bacteria</taxon>
        <taxon>Bacillati</taxon>
        <taxon>Bacillota</taxon>
        <taxon>Bacilli</taxon>
        <taxon>Bacillales</taxon>
        <taxon>Bacillaceae</taxon>
        <taxon>Halobacillus</taxon>
    </lineage>
</organism>
<dbReference type="Proteomes" id="UP000614490">
    <property type="component" value="Unassembled WGS sequence"/>
</dbReference>
<feature type="transmembrane region" description="Helical" evidence="1">
    <location>
        <begin position="34"/>
        <end position="54"/>
    </location>
</feature>
<reference evidence="2 3" key="1">
    <citation type="journal article" date="2005" name="Int. J. Syst. Evol. Microbiol.">
        <title>Halobacillus yeomjeoni sp. nov., isolated from a marine solar saltern in Korea.</title>
        <authorList>
            <person name="Yoon J.H."/>
            <person name="Kang S.J."/>
            <person name="Lee C.H."/>
            <person name="Oh H.W."/>
            <person name="Oh T.K."/>
        </authorList>
    </citation>
    <scope>NUCLEOTIDE SEQUENCE [LARGE SCALE GENOMIC DNA]</scope>
    <source>
        <strain evidence="2 3">KCTC 3957</strain>
    </source>
</reference>
<dbReference type="EMBL" id="JADZSC010000001">
    <property type="protein sequence ID" value="MBH0229350.1"/>
    <property type="molecule type" value="Genomic_DNA"/>
</dbReference>
<feature type="transmembrane region" description="Helical" evidence="1">
    <location>
        <begin position="5"/>
        <end position="28"/>
    </location>
</feature>
<evidence type="ECO:0000313" key="2">
    <source>
        <dbReference type="EMBL" id="MBH0229350.1"/>
    </source>
</evidence>
<keyword evidence="1" id="KW-0472">Membrane</keyword>
<gene>
    <name evidence="2" type="ORF">H0267_03895</name>
</gene>
<evidence type="ECO:0000256" key="1">
    <source>
        <dbReference type="SAM" id="Phobius"/>
    </source>
</evidence>
<dbReference type="AlphaFoldDB" id="A0A931MUB1"/>
<comment type="caution">
    <text evidence="2">The sequence shown here is derived from an EMBL/GenBank/DDBJ whole genome shotgun (WGS) entry which is preliminary data.</text>
</comment>
<evidence type="ECO:0000313" key="3">
    <source>
        <dbReference type="Proteomes" id="UP000614490"/>
    </source>
</evidence>